<dbReference type="GO" id="GO:0016020">
    <property type="term" value="C:membrane"/>
    <property type="evidence" value="ECO:0007669"/>
    <property type="project" value="UniProtKB-SubCell"/>
</dbReference>
<evidence type="ECO:0000256" key="16">
    <source>
        <dbReference type="SAM" id="Phobius"/>
    </source>
</evidence>
<keyword evidence="12 16" id="KW-0472">Membrane</keyword>
<evidence type="ECO:0000256" key="7">
    <source>
        <dbReference type="ARBA" id="ARBA00022723"/>
    </source>
</evidence>
<accession>A0A9K3HIW3</accession>
<dbReference type="CDD" id="cd16461">
    <property type="entry name" value="RING-H2_EL5-like"/>
    <property type="match status" value="1"/>
</dbReference>
<dbReference type="PANTHER" id="PTHR46913:SF19">
    <property type="entry name" value="RING-TYPE E3 UBIQUITIN TRANSFERASE"/>
    <property type="match status" value="1"/>
</dbReference>
<feature type="domain" description="RING-type" evidence="17">
    <location>
        <begin position="125"/>
        <end position="167"/>
    </location>
</feature>
<sequence length="258" mass="29253">MTMSIVITIRKLCKPRDNDDDCDDDDPPPTLEDHHPLSPLKILLICTLAATFAFLCYIILTKICRAFQTRRRRRINNNTNETPYQEPVLFHPVWLINTIGLDQSMIDSIQMFKYRKEDDLIDSDCPVCLGVFEEEESLRLLPKCSHAFHVACIDTWLRSHKNCPLCRAPVVNTHGNNSVESSTQEEDSTPGTENTNGVRVQSDLTNHCCQKLEPIRRSLSMGSFHFFHQESAVSPKPNAMLKSGKPRGSSSRAGRELV</sequence>
<dbReference type="AlphaFoldDB" id="A0A9K3HIW3"/>
<evidence type="ECO:0000256" key="12">
    <source>
        <dbReference type="ARBA" id="ARBA00023136"/>
    </source>
</evidence>
<evidence type="ECO:0000256" key="2">
    <source>
        <dbReference type="ARBA" id="ARBA00004167"/>
    </source>
</evidence>
<dbReference type="GO" id="GO:0008270">
    <property type="term" value="F:zinc ion binding"/>
    <property type="evidence" value="ECO:0007669"/>
    <property type="project" value="UniProtKB-KW"/>
</dbReference>
<evidence type="ECO:0000256" key="13">
    <source>
        <dbReference type="ARBA" id="ARBA00024209"/>
    </source>
</evidence>
<dbReference type="InterPro" id="IPR044600">
    <property type="entry name" value="ATL1/ATL16-like"/>
</dbReference>
<evidence type="ECO:0000256" key="4">
    <source>
        <dbReference type="ARBA" id="ARBA00012483"/>
    </source>
</evidence>
<dbReference type="Gene3D" id="3.30.40.10">
    <property type="entry name" value="Zinc/RING finger domain, C3HC4 (zinc finger)"/>
    <property type="match status" value="1"/>
</dbReference>
<organism evidence="18 19">
    <name type="scientific">Helianthus annuus</name>
    <name type="common">Common sunflower</name>
    <dbReference type="NCBI Taxonomy" id="4232"/>
    <lineage>
        <taxon>Eukaryota</taxon>
        <taxon>Viridiplantae</taxon>
        <taxon>Streptophyta</taxon>
        <taxon>Embryophyta</taxon>
        <taxon>Tracheophyta</taxon>
        <taxon>Spermatophyta</taxon>
        <taxon>Magnoliopsida</taxon>
        <taxon>eudicotyledons</taxon>
        <taxon>Gunneridae</taxon>
        <taxon>Pentapetalae</taxon>
        <taxon>asterids</taxon>
        <taxon>campanulids</taxon>
        <taxon>Asterales</taxon>
        <taxon>Asteraceae</taxon>
        <taxon>Asteroideae</taxon>
        <taxon>Heliantheae alliance</taxon>
        <taxon>Heliantheae</taxon>
        <taxon>Helianthus</taxon>
    </lineage>
</organism>
<evidence type="ECO:0000256" key="1">
    <source>
        <dbReference type="ARBA" id="ARBA00000900"/>
    </source>
</evidence>
<keyword evidence="11 16" id="KW-1133">Transmembrane helix</keyword>
<dbReference type="SMART" id="SM00184">
    <property type="entry name" value="RING"/>
    <property type="match status" value="1"/>
</dbReference>
<dbReference type="EC" id="2.3.2.27" evidence="4"/>
<keyword evidence="7" id="KW-0479">Metal-binding</keyword>
<keyword evidence="8 14" id="KW-0863">Zinc-finger</keyword>
<keyword evidence="6 16" id="KW-0812">Transmembrane</keyword>
<dbReference type="FunFam" id="3.30.40.10:FF:000187">
    <property type="entry name" value="E3 ubiquitin-protein ligase ATL6"/>
    <property type="match status" value="1"/>
</dbReference>
<evidence type="ECO:0000256" key="11">
    <source>
        <dbReference type="ARBA" id="ARBA00022989"/>
    </source>
</evidence>
<dbReference type="InterPro" id="IPR001841">
    <property type="entry name" value="Znf_RING"/>
</dbReference>
<evidence type="ECO:0000259" key="17">
    <source>
        <dbReference type="PROSITE" id="PS50089"/>
    </source>
</evidence>
<dbReference type="GO" id="GO:0061630">
    <property type="term" value="F:ubiquitin protein ligase activity"/>
    <property type="evidence" value="ECO:0007669"/>
    <property type="project" value="UniProtKB-EC"/>
</dbReference>
<feature type="compositionally biased region" description="Polar residues" evidence="15">
    <location>
        <begin position="189"/>
        <end position="198"/>
    </location>
</feature>
<comment type="similarity">
    <text evidence="13">Belongs to the RING-type zinc finger family. ATL subfamily.</text>
</comment>
<keyword evidence="19" id="KW-1185">Reference proteome</keyword>
<comment type="caution">
    <text evidence="18">The sequence shown here is derived from an EMBL/GenBank/DDBJ whole genome shotgun (WGS) entry which is preliminary data.</text>
</comment>
<dbReference type="InterPro" id="IPR013083">
    <property type="entry name" value="Znf_RING/FYVE/PHD"/>
</dbReference>
<comment type="subcellular location">
    <subcellularLocation>
        <location evidence="2">Membrane</location>
        <topology evidence="2">Single-pass membrane protein</topology>
    </subcellularLocation>
</comment>
<keyword evidence="5" id="KW-0808">Transferase</keyword>
<evidence type="ECO:0000313" key="19">
    <source>
        <dbReference type="Proteomes" id="UP000215914"/>
    </source>
</evidence>
<protein>
    <recommendedName>
        <fullName evidence="4">RING-type E3 ubiquitin transferase</fullName>
        <ecNumber evidence="4">2.3.2.27</ecNumber>
    </recommendedName>
</protein>
<dbReference type="OrthoDB" id="9984778at2759"/>
<evidence type="ECO:0000256" key="5">
    <source>
        <dbReference type="ARBA" id="ARBA00022679"/>
    </source>
</evidence>
<dbReference type="PANTHER" id="PTHR46913">
    <property type="entry name" value="RING-H2 FINGER PROTEIN ATL16"/>
    <property type="match status" value="1"/>
</dbReference>
<keyword evidence="10" id="KW-0862">Zinc</keyword>
<reference evidence="18" key="2">
    <citation type="submission" date="2020-06" db="EMBL/GenBank/DDBJ databases">
        <title>Helianthus annuus Genome sequencing and assembly Release 2.</title>
        <authorList>
            <person name="Gouzy J."/>
            <person name="Langlade N."/>
            <person name="Munos S."/>
        </authorList>
    </citation>
    <scope>NUCLEOTIDE SEQUENCE</scope>
    <source>
        <tissue evidence="18">Leaves</tissue>
    </source>
</reference>
<reference evidence="18" key="1">
    <citation type="journal article" date="2017" name="Nature">
        <title>The sunflower genome provides insights into oil metabolism, flowering and Asterid evolution.</title>
        <authorList>
            <person name="Badouin H."/>
            <person name="Gouzy J."/>
            <person name="Grassa C.J."/>
            <person name="Murat F."/>
            <person name="Staton S.E."/>
            <person name="Cottret L."/>
            <person name="Lelandais-Briere C."/>
            <person name="Owens G.L."/>
            <person name="Carrere S."/>
            <person name="Mayjonade B."/>
            <person name="Legrand L."/>
            <person name="Gill N."/>
            <person name="Kane N.C."/>
            <person name="Bowers J.E."/>
            <person name="Hubner S."/>
            <person name="Bellec A."/>
            <person name="Berard A."/>
            <person name="Berges H."/>
            <person name="Blanchet N."/>
            <person name="Boniface M.C."/>
            <person name="Brunel D."/>
            <person name="Catrice O."/>
            <person name="Chaidir N."/>
            <person name="Claudel C."/>
            <person name="Donnadieu C."/>
            <person name="Faraut T."/>
            <person name="Fievet G."/>
            <person name="Helmstetter N."/>
            <person name="King M."/>
            <person name="Knapp S.J."/>
            <person name="Lai Z."/>
            <person name="Le Paslier M.C."/>
            <person name="Lippi Y."/>
            <person name="Lorenzon L."/>
            <person name="Mandel J.R."/>
            <person name="Marage G."/>
            <person name="Marchand G."/>
            <person name="Marquand E."/>
            <person name="Bret-Mestries E."/>
            <person name="Morien E."/>
            <person name="Nambeesan S."/>
            <person name="Nguyen T."/>
            <person name="Pegot-Espagnet P."/>
            <person name="Pouilly N."/>
            <person name="Raftis F."/>
            <person name="Sallet E."/>
            <person name="Schiex T."/>
            <person name="Thomas J."/>
            <person name="Vandecasteele C."/>
            <person name="Vares D."/>
            <person name="Vear F."/>
            <person name="Vautrin S."/>
            <person name="Crespi M."/>
            <person name="Mangin B."/>
            <person name="Burke J.M."/>
            <person name="Salse J."/>
            <person name="Munos S."/>
            <person name="Vincourt P."/>
            <person name="Rieseberg L.H."/>
            <person name="Langlade N.B."/>
        </authorList>
    </citation>
    <scope>NUCLEOTIDE SEQUENCE</scope>
    <source>
        <tissue evidence="18">Leaves</tissue>
    </source>
</reference>
<dbReference type="Proteomes" id="UP000215914">
    <property type="component" value="Unassembled WGS sequence"/>
</dbReference>
<evidence type="ECO:0000256" key="6">
    <source>
        <dbReference type="ARBA" id="ARBA00022692"/>
    </source>
</evidence>
<evidence type="ECO:0000256" key="8">
    <source>
        <dbReference type="ARBA" id="ARBA00022771"/>
    </source>
</evidence>
<comment type="catalytic activity">
    <reaction evidence="1">
        <text>S-ubiquitinyl-[E2 ubiquitin-conjugating enzyme]-L-cysteine + [acceptor protein]-L-lysine = [E2 ubiquitin-conjugating enzyme]-L-cysteine + N(6)-ubiquitinyl-[acceptor protein]-L-lysine.</text>
        <dbReference type="EC" id="2.3.2.27"/>
    </reaction>
</comment>
<name>A0A9K3HIW3_HELAN</name>
<dbReference type="Gramene" id="mRNA:HanXRQr2_Chr12g0555521">
    <property type="protein sequence ID" value="CDS:HanXRQr2_Chr12g0555521.1"/>
    <property type="gene ID" value="HanXRQr2_Chr12g0555521"/>
</dbReference>
<dbReference type="Pfam" id="PF13639">
    <property type="entry name" value="zf-RING_2"/>
    <property type="match status" value="1"/>
</dbReference>
<feature type="transmembrane region" description="Helical" evidence="16">
    <location>
        <begin position="42"/>
        <end position="64"/>
    </location>
</feature>
<feature type="region of interest" description="Disordered" evidence="15">
    <location>
        <begin position="174"/>
        <end position="198"/>
    </location>
</feature>
<dbReference type="EMBL" id="MNCJ02000327">
    <property type="protein sequence ID" value="KAF5779112.1"/>
    <property type="molecule type" value="Genomic_DNA"/>
</dbReference>
<evidence type="ECO:0000256" key="3">
    <source>
        <dbReference type="ARBA" id="ARBA00004906"/>
    </source>
</evidence>
<comment type="pathway">
    <text evidence="3">Protein modification; protein ubiquitination.</text>
</comment>
<evidence type="ECO:0000256" key="15">
    <source>
        <dbReference type="SAM" id="MobiDB-lite"/>
    </source>
</evidence>
<evidence type="ECO:0000256" key="14">
    <source>
        <dbReference type="PROSITE-ProRule" id="PRU00175"/>
    </source>
</evidence>
<gene>
    <name evidence="18" type="ORF">HanXRQr2_Chr12g0555521</name>
</gene>
<feature type="region of interest" description="Disordered" evidence="15">
    <location>
        <begin position="235"/>
        <end position="258"/>
    </location>
</feature>
<evidence type="ECO:0000256" key="10">
    <source>
        <dbReference type="ARBA" id="ARBA00022833"/>
    </source>
</evidence>
<proteinExistence type="inferred from homology"/>
<dbReference type="SUPFAM" id="SSF57850">
    <property type="entry name" value="RING/U-box"/>
    <property type="match status" value="1"/>
</dbReference>
<dbReference type="GO" id="GO:0016567">
    <property type="term" value="P:protein ubiquitination"/>
    <property type="evidence" value="ECO:0000318"/>
    <property type="project" value="GO_Central"/>
</dbReference>
<keyword evidence="9" id="KW-0833">Ubl conjugation pathway</keyword>
<evidence type="ECO:0000313" key="18">
    <source>
        <dbReference type="EMBL" id="KAF5779112.1"/>
    </source>
</evidence>
<dbReference type="PROSITE" id="PS50089">
    <property type="entry name" value="ZF_RING_2"/>
    <property type="match status" value="1"/>
</dbReference>
<evidence type="ECO:0000256" key="9">
    <source>
        <dbReference type="ARBA" id="ARBA00022786"/>
    </source>
</evidence>